<dbReference type="NCBIfam" id="TIGR04153">
    <property type="entry name" value="cyanosortA_assc"/>
    <property type="match status" value="1"/>
</dbReference>
<reference evidence="1" key="1">
    <citation type="journal article" date="2020" name="mSystems">
        <title>Genome- and Community-Level Interaction Insights into Carbon Utilization and Element Cycling Functions of Hydrothermarchaeota in Hydrothermal Sediment.</title>
        <authorList>
            <person name="Zhou Z."/>
            <person name="Liu Y."/>
            <person name="Xu W."/>
            <person name="Pan J."/>
            <person name="Luo Z.H."/>
            <person name="Li M."/>
        </authorList>
    </citation>
    <scope>NUCLEOTIDE SEQUENCE [LARGE SCALE GENOMIC DNA]</scope>
    <source>
        <strain evidence="1">SpSt-374</strain>
    </source>
</reference>
<gene>
    <name evidence="1" type="ORF">ENR15_13275</name>
</gene>
<name>A0A7C3ZKM2_9CYAN</name>
<protein>
    <submittedName>
        <fullName evidence="1">Cyanoexosortase A system-associated protein</fullName>
    </submittedName>
</protein>
<dbReference type="InterPro" id="IPR026411">
    <property type="entry name" value="Cyanosort_A_assoc"/>
</dbReference>
<evidence type="ECO:0000313" key="1">
    <source>
        <dbReference type="EMBL" id="HGG01583.1"/>
    </source>
</evidence>
<accession>A0A7C3ZKM2</accession>
<dbReference type="EMBL" id="DSPX01000131">
    <property type="protein sequence ID" value="HGG01583.1"/>
    <property type="molecule type" value="Genomic_DNA"/>
</dbReference>
<proteinExistence type="predicted"/>
<dbReference type="AlphaFoldDB" id="A0A7C3ZKM2"/>
<sequence>MSVTLSRWQTIRISILAVTCGSLVLVLGKIILLPGSGAPKLTAYEFPNQVPLNEWQQTESQPLPPADDADILAGRRYLYSQNNINLDVEMRYLLTKHGNVKMLMQKHKRIEPAPGKLKIRNQEEVGEYGIWETPDRTYLSACINPGGGSTVTSETFRKNRNTHDLSISRLLPWLLGQGELRDWRCLWTVISLPVEANKSPEDVYPILETAWVSWYRWWQPQFPKP</sequence>
<comment type="caution">
    <text evidence="1">The sequence shown here is derived from an EMBL/GenBank/DDBJ whole genome shotgun (WGS) entry which is preliminary data.</text>
</comment>
<organism evidence="1">
    <name type="scientific">Planktothricoides sp. SpSt-374</name>
    <dbReference type="NCBI Taxonomy" id="2282167"/>
    <lineage>
        <taxon>Bacteria</taxon>
        <taxon>Bacillati</taxon>
        <taxon>Cyanobacteriota</taxon>
        <taxon>Cyanophyceae</taxon>
        <taxon>Oscillatoriophycideae</taxon>
        <taxon>Oscillatoriales</taxon>
        <taxon>Oscillatoriaceae</taxon>
        <taxon>Planktothricoides</taxon>
    </lineage>
</organism>